<sequence length="793" mass="89434">MKHRILFLLFPVFIAATFTAGARQIAKDGFTASMHDITTKVVFITDDIVRVYKYPKGGVDERKSRVVNRPLSHGPITMGDGPVAITAASRSLKVRYDKVSGTLTFYRANTLLAAEAPGTVSFVPVDDDGKPAWQVTQGFAFQKDEAVYGFGQHQNGKLNQRFEELLLRQRNMSIAIPFFQSVKGYGIYWDNYSLSRYIPGAEGGTLTSEVGDGVAYYFIAAKNADGVISNYRLLTGSVPMLPLWSLGYVQSRERYRSQYELVDVVKKYRELEVPLDAVIQDWQYWGSNDSNWNAVGFNNPGFPDPGRAIDSIHRMHAKVLISVWPSFGAGTGIYKELEKKGMLYHFYTFPVKNYVKVYDAFNPAARNIYWDYMNKNLFSLGIDGWWLDATEPVQKSVTGNTDRKANEHEIAVKDLLTSVEGVSTHIGSFKRYGNLYPYEAVKGVYEGQRNTNTGKRAYILTRSAFAGQQQTGSMLWSGDVTASWEVLKAQIPAALNLTMSGMPYWNSDIGGFFVRNYPGGIRNLHYRELYIRWLQFAAFTALMRSHGTNTPREIYQLGKRGDIAFDVAEKFIRLRYRLQPYIYSAMWAVTRNNASLMRPLVMDYPEDPMVWNNNNTYLFGESILVNPVTDSIFKTGVTALNDKETIAVDTRLPAGWWYDFWSDAKHRGGTAIAQKISLSGMPVFIRAGTILPLAAVPQYSAISNFKDLEIKIYPGKSGTFELYEDEGNDYSYEKGQCSLIRFSWNDKTRVLTVEPRRGAFNGMSGTRGFTIRIAGTKAVKQVTYSGARVLVRM</sequence>
<evidence type="ECO:0000256" key="1">
    <source>
        <dbReference type="ARBA" id="ARBA00007806"/>
    </source>
</evidence>
<keyword evidence="3" id="KW-0732">Signal</keyword>
<evidence type="ECO:0000256" key="2">
    <source>
        <dbReference type="RuleBase" id="RU361185"/>
    </source>
</evidence>
<dbReference type="STRING" id="1285928.SAMN04487894_107146"/>
<dbReference type="InterPro" id="IPR051816">
    <property type="entry name" value="Glycosyl_Hydrolase_31"/>
</dbReference>
<evidence type="ECO:0000259" key="4">
    <source>
        <dbReference type="Pfam" id="PF01055"/>
    </source>
</evidence>
<dbReference type="Gene3D" id="2.60.40.1180">
    <property type="entry name" value="Golgi alpha-mannosidase II"/>
    <property type="match status" value="2"/>
</dbReference>
<dbReference type="PANTHER" id="PTHR43863">
    <property type="entry name" value="HYDROLASE, PUTATIVE (AFU_ORTHOLOGUE AFUA_1G03140)-RELATED"/>
    <property type="match status" value="1"/>
</dbReference>
<evidence type="ECO:0000259" key="5">
    <source>
        <dbReference type="Pfam" id="PF13802"/>
    </source>
</evidence>
<dbReference type="InterPro" id="IPR017853">
    <property type="entry name" value="GH"/>
</dbReference>
<organism evidence="8 9">
    <name type="scientific">Niabella drilacis (strain DSM 25811 / CCM 8410 / CCUG 62505 / LMG 26954 / E90)</name>
    <dbReference type="NCBI Taxonomy" id="1285928"/>
    <lineage>
        <taxon>Bacteria</taxon>
        <taxon>Pseudomonadati</taxon>
        <taxon>Bacteroidota</taxon>
        <taxon>Chitinophagia</taxon>
        <taxon>Chitinophagales</taxon>
        <taxon>Chitinophagaceae</taxon>
        <taxon>Niabella</taxon>
    </lineage>
</organism>
<dbReference type="AlphaFoldDB" id="A0A1G6TAJ0"/>
<dbReference type="GO" id="GO:0005975">
    <property type="term" value="P:carbohydrate metabolic process"/>
    <property type="evidence" value="ECO:0007669"/>
    <property type="project" value="InterPro"/>
</dbReference>
<evidence type="ECO:0000313" key="8">
    <source>
        <dbReference type="EMBL" id="SDD25854.1"/>
    </source>
</evidence>
<dbReference type="InterPro" id="IPR000322">
    <property type="entry name" value="Glyco_hydro_31_TIM"/>
</dbReference>
<feature type="domain" description="Glycosyl hydrolase family 31 C-terminal" evidence="7">
    <location>
        <begin position="595"/>
        <end position="691"/>
    </location>
</feature>
<dbReference type="Pfam" id="PF13802">
    <property type="entry name" value="Gal_mutarotas_2"/>
    <property type="match status" value="1"/>
</dbReference>
<reference evidence="9" key="1">
    <citation type="submission" date="2016-10" db="EMBL/GenBank/DDBJ databases">
        <authorList>
            <person name="Varghese N."/>
            <person name="Submissions S."/>
        </authorList>
    </citation>
    <scope>NUCLEOTIDE SEQUENCE [LARGE SCALE GENOMIC DNA]</scope>
    <source>
        <strain evidence="9">DSM 25811 / CCM 8410 / LMG 26954 / E90</strain>
    </source>
</reference>
<dbReference type="CDD" id="cd06591">
    <property type="entry name" value="GH31_xylosidase_XylS"/>
    <property type="match status" value="1"/>
</dbReference>
<evidence type="ECO:0000256" key="3">
    <source>
        <dbReference type="SAM" id="SignalP"/>
    </source>
</evidence>
<feature type="domain" description="Glycoside hydrolase family 31 TIM barrel" evidence="4">
    <location>
        <begin position="239"/>
        <end position="585"/>
    </location>
</feature>
<comment type="similarity">
    <text evidence="1 2">Belongs to the glycosyl hydrolase 31 family.</text>
</comment>
<dbReference type="GO" id="GO:0004553">
    <property type="term" value="F:hydrolase activity, hydrolyzing O-glycosyl compounds"/>
    <property type="evidence" value="ECO:0007669"/>
    <property type="project" value="InterPro"/>
</dbReference>
<dbReference type="Gene3D" id="3.20.20.80">
    <property type="entry name" value="Glycosidases"/>
    <property type="match status" value="1"/>
</dbReference>
<feature type="chain" id="PRO_5011483469" evidence="3">
    <location>
        <begin position="23"/>
        <end position="793"/>
    </location>
</feature>
<name>A0A1G6TAJ0_NIADE</name>
<evidence type="ECO:0000313" key="9">
    <source>
        <dbReference type="Proteomes" id="UP000198757"/>
    </source>
</evidence>
<feature type="domain" description="DUF5110" evidence="6">
    <location>
        <begin position="708"/>
        <end position="775"/>
    </location>
</feature>
<keyword evidence="2 8" id="KW-0378">Hydrolase</keyword>
<dbReference type="PANTHER" id="PTHR43863:SF2">
    <property type="entry name" value="MALTASE-GLUCOAMYLASE"/>
    <property type="match status" value="1"/>
</dbReference>
<protein>
    <submittedName>
        <fullName evidence="8">Alpha-D-xyloside xylohydrolase</fullName>
    </submittedName>
</protein>
<dbReference type="SUPFAM" id="SSF51011">
    <property type="entry name" value="Glycosyl hydrolase domain"/>
    <property type="match status" value="1"/>
</dbReference>
<dbReference type="RefSeq" id="WP_090390757.1">
    <property type="nucleotide sequence ID" value="NZ_FMZO01000007.1"/>
</dbReference>
<dbReference type="CDD" id="cd14752">
    <property type="entry name" value="GH31_N"/>
    <property type="match status" value="1"/>
</dbReference>
<keyword evidence="9" id="KW-1185">Reference proteome</keyword>
<feature type="domain" description="Glycoside hydrolase family 31 N-terminal" evidence="5">
    <location>
        <begin position="40"/>
        <end position="193"/>
    </location>
</feature>
<dbReference type="SUPFAM" id="SSF51445">
    <property type="entry name" value="(Trans)glycosidases"/>
    <property type="match status" value="1"/>
</dbReference>
<dbReference type="SUPFAM" id="SSF74650">
    <property type="entry name" value="Galactose mutarotase-like"/>
    <property type="match status" value="1"/>
</dbReference>
<dbReference type="InterPro" id="IPR013780">
    <property type="entry name" value="Glyco_hydro_b"/>
</dbReference>
<dbReference type="Gene3D" id="2.60.40.1760">
    <property type="entry name" value="glycosyl hydrolase (family 31)"/>
    <property type="match status" value="1"/>
</dbReference>
<dbReference type="Pfam" id="PF17137">
    <property type="entry name" value="DUF5110"/>
    <property type="match status" value="1"/>
</dbReference>
<dbReference type="InterPro" id="IPR025887">
    <property type="entry name" value="Glyco_hydro_31_N_dom"/>
</dbReference>
<dbReference type="OrthoDB" id="176168at2"/>
<keyword evidence="2" id="KW-0326">Glycosidase</keyword>
<dbReference type="EMBL" id="FMZO01000007">
    <property type="protein sequence ID" value="SDD25854.1"/>
    <property type="molecule type" value="Genomic_DNA"/>
</dbReference>
<proteinExistence type="inferred from homology"/>
<dbReference type="Pfam" id="PF21365">
    <property type="entry name" value="Glyco_hydro_31_3rd"/>
    <property type="match status" value="1"/>
</dbReference>
<feature type="signal peptide" evidence="3">
    <location>
        <begin position="1"/>
        <end position="22"/>
    </location>
</feature>
<dbReference type="GO" id="GO:0030246">
    <property type="term" value="F:carbohydrate binding"/>
    <property type="evidence" value="ECO:0007669"/>
    <property type="project" value="InterPro"/>
</dbReference>
<dbReference type="InterPro" id="IPR011013">
    <property type="entry name" value="Gal_mutarotase_sf_dom"/>
</dbReference>
<gene>
    <name evidence="8" type="ORF">SAMN04487894_107146</name>
</gene>
<dbReference type="InterPro" id="IPR033403">
    <property type="entry name" value="DUF5110"/>
</dbReference>
<dbReference type="Proteomes" id="UP000198757">
    <property type="component" value="Unassembled WGS sequence"/>
</dbReference>
<evidence type="ECO:0000259" key="6">
    <source>
        <dbReference type="Pfam" id="PF17137"/>
    </source>
</evidence>
<accession>A0A1G6TAJ0</accession>
<dbReference type="InterPro" id="IPR048395">
    <property type="entry name" value="Glyco_hydro_31_C"/>
</dbReference>
<evidence type="ECO:0000259" key="7">
    <source>
        <dbReference type="Pfam" id="PF21365"/>
    </source>
</evidence>
<dbReference type="Pfam" id="PF01055">
    <property type="entry name" value="Glyco_hydro_31_2nd"/>
    <property type="match status" value="1"/>
</dbReference>